<dbReference type="EMBL" id="JASBWV010000005">
    <property type="protein sequence ID" value="KAJ9126395.1"/>
    <property type="molecule type" value="Genomic_DNA"/>
</dbReference>
<comment type="caution">
    <text evidence="1">The sequence shown here is derived from an EMBL/GenBank/DDBJ whole genome shotgun (WGS) entry which is preliminary data.</text>
</comment>
<accession>A0ACC2XRX4</accession>
<evidence type="ECO:0000313" key="1">
    <source>
        <dbReference type="EMBL" id="KAJ9126395.1"/>
    </source>
</evidence>
<evidence type="ECO:0000313" key="2">
    <source>
        <dbReference type="Proteomes" id="UP001234202"/>
    </source>
</evidence>
<organism evidence="1 2">
    <name type="scientific">Naganishia onofrii</name>
    <dbReference type="NCBI Taxonomy" id="1851511"/>
    <lineage>
        <taxon>Eukaryota</taxon>
        <taxon>Fungi</taxon>
        <taxon>Dikarya</taxon>
        <taxon>Basidiomycota</taxon>
        <taxon>Agaricomycotina</taxon>
        <taxon>Tremellomycetes</taxon>
        <taxon>Filobasidiales</taxon>
        <taxon>Filobasidiaceae</taxon>
        <taxon>Naganishia</taxon>
    </lineage>
</organism>
<name>A0ACC2XRX4_9TREE</name>
<reference evidence="1" key="1">
    <citation type="submission" date="2023-04" db="EMBL/GenBank/DDBJ databases">
        <title>Draft Genome sequencing of Naganishia species isolated from polar environments using Oxford Nanopore Technology.</title>
        <authorList>
            <person name="Leo P."/>
            <person name="Venkateswaran K."/>
        </authorList>
    </citation>
    <scope>NUCLEOTIDE SEQUENCE</scope>
    <source>
        <strain evidence="1">DBVPG 5303</strain>
    </source>
</reference>
<proteinExistence type="predicted"/>
<dbReference type="Proteomes" id="UP001234202">
    <property type="component" value="Unassembled WGS sequence"/>
</dbReference>
<gene>
    <name evidence="1" type="ORF">QFC24_002133</name>
</gene>
<protein>
    <submittedName>
        <fullName evidence="1">Uncharacterized protein</fullName>
    </submittedName>
</protein>
<keyword evidence="2" id="KW-1185">Reference proteome</keyword>
<sequence>MAKKKKTALKPVARGFATTSQPKKVVPEAVSEEPPAIDDPAQDQNDTHTKDNKPQDGQTGEGVDWEDDPKLEEGIYQGYVERLQERGDREVAKIMKAIEFDRRTNKSYINLDIEPSLRDQILETDRARRPEKPISISNPTDPTAKEKHLLRMYIIYRVLTNLGYQESLVLDCLKSMGEKDTWEDGLNWIYLHEHEASPTTQV</sequence>